<dbReference type="InterPro" id="IPR036852">
    <property type="entry name" value="Peptidase_S8/S53_dom_sf"/>
</dbReference>
<dbReference type="InterPro" id="IPR041365">
    <property type="entry name" value="CspB_prodomain"/>
</dbReference>
<dbReference type="Pfam" id="PF18425">
    <property type="entry name" value="CspB_prodomain"/>
    <property type="match status" value="1"/>
</dbReference>
<dbReference type="Gene3D" id="3.40.50.200">
    <property type="entry name" value="Peptidase S8/S53 domain"/>
    <property type="match status" value="2"/>
</dbReference>
<dbReference type="Gene3D" id="2.60.120.1290">
    <property type="match status" value="2"/>
</dbReference>
<evidence type="ECO:0008006" key="10">
    <source>
        <dbReference type="Google" id="ProtNLM"/>
    </source>
</evidence>
<comment type="caution">
    <text evidence="5">Lacks conserved residue(s) required for the propagation of feature annotation.</text>
</comment>
<evidence type="ECO:0000313" key="8">
    <source>
        <dbReference type="EMBL" id="XAM42378.1"/>
    </source>
</evidence>
<dbReference type="Proteomes" id="UP001477947">
    <property type="component" value="Chromosome"/>
</dbReference>
<dbReference type="CDD" id="cd07478">
    <property type="entry name" value="Peptidases_S8_CspA-like"/>
    <property type="match status" value="1"/>
</dbReference>
<keyword evidence="4" id="KW-0720">Serine protease</keyword>
<dbReference type="InterPro" id="IPR015500">
    <property type="entry name" value="Peptidase_S8_subtilisin-rel"/>
</dbReference>
<dbReference type="PANTHER" id="PTHR43806">
    <property type="entry name" value="PEPTIDASE S8"/>
    <property type="match status" value="1"/>
</dbReference>
<evidence type="ECO:0000259" key="7">
    <source>
        <dbReference type="Pfam" id="PF18425"/>
    </source>
</evidence>
<evidence type="ECO:0000313" key="9">
    <source>
        <dbReference type="Proteomes" id="UP001477947"/>
    </source>
</evidence>
<gene>
    <name evidence="8" type="ORF">TPELB_26910</name>
</gene>
<protein>
    <recommendedName>
        <fullName evidence="10">Subtilase family protein</fullName>
    </recommendedName>
</protein>
<name>A0ABZ3FF10_9FIRM</name>
<evidence type="ECO:0000256" key="5">
    <source>
        <dbReference type="PROSITE-ProRule" id="PRU01240"/>
    </source>
</evidence>
<accession>A0ABZ3FF10</accession>
<proteinExistence type="inferred from homology"/>
<organism evidence="8 9">
    <name type="scientific">Terrisporobacter petrolearius</name>
    <dbReference type="NCBI Taxonomy" id="1460447"/>
    <lineage>
        <taxon>Bacteria</taxon>
        <taxon>Bacillati</taxon>
        <taxon>Bacillota</taxon>
        <taxon>Clostridia</taxon>
        <taxon>Peptostreptococcales</taxon>
        <taxon>Peptostreptococcaceae</taxon>
        <taxon>Terrisporobacter</taxon>
    </lineage>
</organism>
<comment type="similarity">
    <text evidence="1 5">Belongs to the peptidase S8 family.</text>
</comment>
<feature type="domain" description="Csp protease B prodomain" evidence="7">
    <location>
        <begin position="18"/>
        <end position="73"/>
    </location>
</feature>
<evidence type="ECO:0000256" key="1">
    <source>
        <dbReference type="ARBA" id="ARBA00011073"/>
    </source>
</evidence>
<dbReference type="EMBL" id="CP154622">
    <property type="protein sequence ID" value="XAM42378.1"/>
    <property type="molecule type" value="Genomic_DNA"/>
</dbReference>
<dbReference type="PRINTS" id="PR00723">
    <property type="entry name" value="SUBTILISIN"/>
</dbReference>
<dbReference type="SUPFAM" id="SSF52743">
    <property type="entry name" value="Subtilisin-like"/>
    <property type="match status" value="2"/>
</dbReference>
<dbReference type="InterPro" id="IPR000209">
    <property type="entry name" value="Peptidase_S8/S53_dom"/>
</dbReference>
<evidence type="ECO:0000256" key="4">
    <source>
        <dbReference type="ARBA" id="ARBA00022825"/>
    </source>
</evidence>
<dbReference type="InterPro" id="IPR050131">
    <property type="entry name" value="Peptidase_S8_subtilisin-like"/>
</dbReference>
<evidence type="ECO:0000256" key="2">
    <source>
        <dbReference type="ARBA" id="ARBA00022670"/>
    </source>
</evidence>
<dbReference type="PROSITE" id="PS51892">
    <property type="entry name" value="SUBTILASE"/>
    <property type="match status" value="1"/>
</dbReference>
<dbReference type="PANTHER" id="PTHR43806:SF11">
    <property type="entry name" value="CEREVISIN-RELATED"/>
    <property type="match status" value="1"/>
</dbReference>
<keyword evidence="3" id="KW-0378">Hydrolase</keyword>
<evidence type="ECO:0000259" key="6">
    <source>
        <dbReference type="Pfam" id="PF00082"/>
    </source>
</evidence>
<keyword evidence="2" id="KW-0645">Protease</keyword>
<feature type="domain" description="Peptidase S8/S53" evidence="6">
    <location>
        <begin position="927"/>
        <end position="1051"/>
    </location>
</feature>
<keyword evidence="9" id="KW-1185">Reference proteome</keyword>
<feature type="domain" description="Peptidase S8/S53" evidence="6">
    <location>
        <begin position="615"/>
        <end position="792"/>
    </location>
</feature>
<evidence type="ECO:0000256" key="3">
    <source>
        <dbReference type="ARBA" id="ARBA00022801"/>
    </source>
</evidence>
<reference evidence="8 9" key="1">
    <citation type="submission" date="2024-04" db="EMBL/GenBank/DDBJ databases">
        <title>Isolation and characterization of novel acetogenic strains of the genera Terrisporobacter and Acetoanaerobium.</title>
        <authorList>
            <person name="Boeer T."/>
            <person name="Schueler M.A."/>
            <person name="Lueschen A."/>
            <person name="Eysell L."/>
            <person name="Droege J."/>
            <person name="Heinemann M."/>
            <person name="Engelhardt L."/>
            <person name="Basen M."/>
            <person name="Daniel R."/>
        </authorList>
    </citation>
    <scope>NUCLEOTIDE SEQUENCE [LARGE SCALE GENOMIC DNA]</scope>
    <source>
        <strain evidence="8 9">ELB</strain>
    </source>
</reference>
<dbReference type="Pfam" id="PF00082">
    <property type="entry name" value="Peptidase_S8"/>
    <property type="match status" value="2"/>
</dbReference>
<sequence>MNINIKRNYMRNGVVHIKYDVILKYKGDILNIKQELDVDIEILSSKYAIVTLSSVEDMENLISYPQVECIEKPFILEMQDEQILLSKEINNFKNISKLTGKGTILGIINSGIYYNLPIFKDAYGKSKILYYWDQSITSTPPEGFKEGTLYTNEDINNSIKNEATVPIYSNSYNGAHIASICSEIANEANIIAVKVGSNNTCARSTELMRAIKFILDKSRELKMPVAISINYISNEKSHRDVSLFEQYIDDMCLVWKNNIVIPVENNIVKENHTNIKLTNKIQKVEVLIDEGETIVYINIWQNFEDDFAIYLVNPLNQRSQRLSQTFSKFKNLIGNTKISGYLLSISQDSIQRKITFKLSSDYHITKGVWKIIFTPISIINGNVDIYLQTPEKLSKDTKILNPNKGLTAIVSGTESRAIIGTPHIAGICSLLLQWGIVNGNDSFLYSTRLKELILNSSVKSENVGGYELLSLSTIRLEQFLDINKSSDSTYRKRTKVIKESKNIGKNVDFNLTRLSKTIQGVNILHEPNFEEELRLVSKEINFYKISDEFGVVFVDENNYDLVLTIISLPSVIRHEPTVMLASLSEISQGTTNGINANEEIGANFLKNNPNLALTGKGVLITIIGSGIDYLHPDFINTDGTSKILYLWDQTKEGNPPKGYLIGVEYTRTQINEAISKNDYSLSFDEDGSGTMNAGICSGLGNINSEYKGVAEGSELIVIKMGKINGHYNNAMYFAAYDYAIQKAVENRMPVVINESYGKISYAGLYTRAILDETFYTRGICTVTAAGNEGNTQTHSSGQILFKGDIKYVEFTLTDYEEEIRIQIWVNKPDIVNASIITPTGEYTRKNILSNYSVVSGLLDIEQTKYEITNIYPTSYSGQQQILIKLTSLKSGIWKIRLEGEYITNGIYNVYLPNRILINENTKFQDPDPDDTITYPSTFEDNITVGAYDIADNSLWPETSRGLAISGLQKPDIVAPGVNIVAPYPQNRYAMITGTSAAASYTAGGVALLLQYLLVNQEYPDKGFVQSIRTYLRIGATRNDKELYPNNQYGYGILNIRDSFEQFR</sequence>
<dbReference type="InterPro" id="IPR034045">
    <property type="entry name" value="Pep_S8_CspA-like"/>
</dbReference>
<dbReference type="Gene3D" id="3.30.70.2980">
    <property type="match status" value="1"/>
</dbReference>